<proteinExistence type="predicted"/>
<evidence type="ECO:0000313" key="1">
    <source>
        <dbReference type="EMBL" id="GEU56442.1"/>
    </source>
</evidence>
<dbReference type="AlphaFoldDB" id="A0A6L2L729"/>
<sequence>MCSDELYKFCDGTLLSVRRVFHDIAYSLEMDYLPKRRWSKLDKKRSRVMIKEIDQRLFKIRLMRNLEKFVGGREYKNDFRLLERTGFAAILTVLIIEASQSKQHEFIRAHQPVSLELVLIYDSLWIIVSNVWGHIGDVRPECLMHGDKLLLVAFDSQLKVFHPPKNDNTSEHQSDTKVFTMTMEILPEPISNKLYGSTVAKPCQGDSSEFYLITGSIYTDQQGTVVIATVFDEVTKPLSSIHVDYH</sequence>
<gene>
    <name evidence="1" type="ORF">Tci_028420</name>
</gene>
<dbReference type="EMBL" id="BKCJ010003663">
    <property type="protein sequence ID" value="GEU56442.1"/>
    <property type="molecule type" value="Genomic_DNA"/>
</dbReference>
<organism evidence="1">
    <name type="scientific">Tanacetum cinerariifolium</name>
    <name type="common">Dalmatian daisy</name>
    <name type="synonym">Chrysanthemum cinerariifolium</name>
    <dbReference type="NCBI Taxonomy" id="118510"/>
    <lineage>
        <taxon>Eukaryota</taxon>
        <taxon>Viridiplantae</taxon>
        <taxon>Streptophyta</taxon>
        <taxon>Embryophyta</taxon>
        <taxon>Tracheophyta</taxon>
        <taxon>Spermatophyta</taxon>
        <taxon>Magnoliopsida</taxon>
        <taxon>eudicotyledons</taxon>
        <taxon>Gunneridae</taxon>
        <taxon>Pentapetalae</taxon>
        <taxon>asterids</taxon>
        <taxon>campanulids</taxon>
        <taxon>Asterales</taxon>
        <taxon>Asteraceae</taxon>
        <taxon>Asteroideae</taxon>
        <taxon>Anthemideae</taxon>
        <taxon>Anthemidinae</taxon>
        <taxon>Tanacetum</taxon>
    </lineage>
</organism>
<comment type="caution">
    <text evidence="1">The sequence shown here is derived from an EMBL/GenBank/DDBJ whole genome shotgun (WGS) entry which is preliminary data.</text>
</comment>
<accession>A0A6L2L729</accession>
<protein>
    <submittedName>
        <fullName evidence="1">Uncharacterized protein</fullName>
    </submittedName>
</protein>
<name>A0A6L2L729_TANCI</name>
<reference evidence="1" key="1">
    <citation type="journal article" date="2019" name="Sci. Rep.">
        <title>Draft genome of Tanacetum cinerariifolium, the natural source of mosquito coil.</title>
        <authorList>
            <person name="Yamashiro T."/>
            <person name="Shiraishi A."/>
            <person name="Satake H."/>
            <person name="Nakayama K."/>
        </authorList>
    </citation>
    <scope>NUCLEOTIDE SEQUENCE</scope>
</reference>